<feature type="domain" description="DUF7275" evidence="1">
    <location>
        <begin position="101"/>
        <end position="303"/>
    </location>
</feature>
<gene>
    <name evidence="3" type="ORF">VCM_00033</name>
</gene>
<dbReference type="KEGG" id="vg:26799003"/>
<dbReference type="InterPro" id="IPR055701">
    <property type="entry name" value="DUF7277"/>
</dbReference>
<sequence>MLLIGSRALVRNNPELESQRKCVDWDFICTLDQFRQWHRHHKGRLQFAVPTQGGKYYHARDKDGMNYEFELAWPGTSAEMIHKHCGADNWQIPVVANNEWLLAIKESHKYKRNSPHFLKTMQDIHFLRHKVEPDWQADDVHMEFFALREKESYDYAHPKLDVTSKEFFTGDGVNYIYDHDSIHETQALLWSDNGDTEWPRPAYTFYMKDGSEVMTSKEKFFSVEERIRLYGVYEESCVLALERSQIPHGLGKEGGPSARWSFEMALMKVCTSITSGWFREYAWENYQKVLDLYEEQGENDYIENFNSLKQLLKPYKGEQY</sequence>
<evidence type="ECO:0000259" key="2">
    <source>
        <dbReference type="Pfam" id="PF23942"/>
    </source>
</evidence>
<evidence type="ECO:0000313" key="3">
    <source>
        <dbReference type="EMBL" id="CUR44252.1"/>
    </source>
</evidence>
<dbReference type="InterPro" id="IPR055699">
    <property type="entry name" value="DUF7275"/>
</dbReference>
<dbReference type="Pfam" id="PF23940">
    <property type="entry name" value="DUF7275"/>
    <property type="match status" value="1"/>
</dbReference>
<dbReference type="EMBL" id="LN887844">
    <property type="protein sequence ID" value="CUR44252.1"/>
    <property type="molecule type" value="Genomic_DNA"/>
</dbReference>
<dbReference type="OrthoDB" id="5929at10239"/>
<reference evidence="4" key="1">
    <citation type="submission" date="2015-10" db="EMBL/GenBank/DDBJ databases">
        <authorList>
            <person name="Millard A."/>
        </authorList>
    </citation>
    <scope>NUCLEOTIDE SEQUENCE [LARGE SCALE GENOMIC DNA]</scope>
</reference>
<dbReference type="Pfam" id="PF23942">
    <property type="entry name" value="DUF7277"/>
    <property type="match status" value="1"/>
</dbReference>
<protein>
    <submittedName>
        <fullName evidence="3">Uncharacterized protein</fullName>
    </submittedName>
</protein>
<proteinExistence type="predicted"/>
<evidence type="ECO:0000259" key="1">
    <source>
        <dbReference type="Pfam" id="PF23940"/>
    </source>
</evidence>
<evidence type="ECO:0000313" key="4">
    <source>
        <dbReference type="Proteomes" id="UP000204441"/>
    </source>
</evidence>
<feature type="domain" description="DUF7277" evidence="2">
    <location>
        <begin position="1"/>
        <end position="85"/>
    </location>
</feature>
<dbReference type="RefSeq" id="YP_009222631.1">
    <property type="nucleotide sequence ID" value="NC_029065.1"/>
</dbReference>
<name>A0A0S4KZ41_9CAUD</name>
<keyword evidence="4" id="KW-1185">Reference proteome</keyword>
<dbReference type="Proteomes" id="UP000204441">
    <property type="component" value="Genome"/>
</dbReference>
<organism evidence="3 4">
    <name type="scientific">Pseudomonas phage VCM</name>
    <dbReference type="NCBI Taxonomy" id="1729937"/>
    <lineage>
        <taxon>Viruses</taxon>
        <taxon>Duplodnaviria</taxon>
        <taxon>Heunggongvirae</taxon>
        <taxon>Uroviricota</taxon>
        <taxon>Caudoviricetes</taxon>
        <taxon>Vandenendeviridae</taxon>
        <taxon>Gorskivirinae</taxon>
        <taxon>Kremarvirus</taxon>
        <taxon>Kremarvirus VCM</taxon>
        <taxon>Otagovirus VCM</taxon>
    </lineage>
</organism>
<dbReference type="GeneID" id="26799003"/>
<accession>A0A0S4KZ41</accession>